<organism evidence="2 3">
    <name type="scientific">Steinernema hermaphroditum</name>
    <dbReference type="NCBI Taxonomy" id="289476"/>
    <lineage>
        <taxon>Eukaryota</taxon>
        <taxon>Metazoa</taxon>
        <taxon>Ecdysozoa</taxon>
        <taxon>Nematoda</taxon>
        <taxon>Chromadorea</taxon>
        <taxon>Rhabditida</taxon>
        <taxon>Tylenchina</taxon>
        <taxon>Panagrolaimomorpha</taxon>
        <taxon>Strongyloidoidea</taxon>
        <taxon>Steinernematidae</taxon>
        <taxon>Steinernema</taxon>
    </lineage>
</organism>
<feature type="region of interest" description="Disordered" evidence="1">
    <location>
        <begin position="359"/>
        <end position="409"/>
    </location>
</feature>
<gene>
    <name evidence="2" type="ORF">QR680_018791</name>
</gene>
<evidence type="ECO:0000313" key="3">
    <source>
        <dbReference type="Proteomes" id="UP001175271"/>
    </source>
</evidence>
<protein>
    <submittedName>
        <fullName evidence="2">Uncharacterized protein</fullName>
    </submittedName>
</protein>
<reference evidence="2" key="1">
    <citation type="submission" date="2023-06" db="EMBL/GenBank/DDBJ databases">
        <title>Genomic analysis of the entomopathogenic nematode Steinernema hermaphroditum.</title>
        <authorList>
            <person name="Schwarz E.M."/>
            <person name="Heppert J.K."/>
            <person name="Baniya A."/>
            <person name="Schwartz H.T."/>
            <person name="Tan C.-H."/>
            <person name="Antoshechkin I."/>
            <person name="Sternberg P.W."/>
            <person name="Goodrich-Blair H."/>
            <person name="Dillman A.R."/>
        </authorList>
    </citation>
    <scope>NUCLEOTIDE SEQUENCE</scope>
    <source>
        <strain evidence="2">PS9179</strain>
        <tissue evidence="2">Whole animal</tissue>
    </source>
</reference>
<evidence type="ECO:0000256" key="1">
    <source>
        <dbReference type="SAM" id="MobiDB-lite"/>
    </source>
</evidence>
<dbReference type="Proteomes" id="UP001175271">
    <property type="component" value="Unassembled WGS sequence"/>
</dbReference>
<dbReference type="EMBL" id="JAUCMV010000004">
    <property type="protein sequence ID" value="KAK0406766.1"/>
    <property type="molecule type" value="Genomic_DNA"/>
</dbReference>
<evidence type="ECO:0000313" key="2">
    <source>
        <dbReference type="EMBL" id="KAK0406766.1"/>
    </source>
</evidence>
<comment type="caution">
    <text evidence="2">The sequence shown here is derived from an EMBL/GenBank/DDBJ whole genome shotgun (WGS) entry which is preliminary data.</text>
</comment>
<keyword evidence="3" id="KW-1185">Reference proteome</keyword>
<proteinExistence type="predicted"/>
<accession>A0AA39HKA8</accession>
<feature type="compositionally biased region" description="Polar residues" evidence="1">
    <location>
        <begin position="361"/>
        <end position="380"/>
    </location>
</feature>
<dbReference type="AlphaFoldDB" id="A0AA39HKA8"/>
<sequence>MELGYVILLTLIAVILAIEATLWTRYFYLTLQPLSDSGDAAVKAIRHFSNFIDEERSKLQICRRTSNQDLAKFRRRLKTHQVDREVKKGTPFIDRFLPFKRAPKTKPTLLFHEKPTVNVCNLASPITILSKQRLTRDPNGGLLFHEKIVIVGGRKRWRASDSGTIKLVPEEVKKMEKLWRSASPYRNENRHSVGLGHNRIVIRRTTRLLQCFSHLETARTATEIMHYSSDRQDMKNKKRGVVGNCVGFHGLQDLLTFEMHRELTEGRKGAYSIKETIVVHLTDSFQFPDRQVPLLCGQRRPSPAADNPISFEEKVFTGKDVFRIVRFINVAPLTAIPRPGKPSAACSLTESREYCEAVEEATTQSSGSEDSETVSQSPANITPAESPASPPGSQSDPVEIDMRSAANNKGGSFRIIRDCCRMQ</sequence>
<name>A0AA39HKA8_9BILA</name>